<dbReference type="Pfam" id="PF05721">
    <property type="entry name" value="PhyH"/>
    <property type="match status" value="1"/>
</dbReference>
<dbReference type="GO" id="GO:0005506">
    <property type="term" value="F:iron ion binding"/>
    <property type="evidence" value="ECO:0007669"/>
    <property type="project" value="UniProtKB-ARBA"/>
</dbReference>
<proteinExistence type="predicted"/>
<organism evidence="1 2">
    <name type="scientific">Paenibacillus lutrae</name>
    <dbReference type="NCBI Taxonomy" id="2078573"/>
    <lineage>
        <taxon>Bacteria</taxon>
        <taxon>Bacillati</taxon>
        <taxon>Bacillota</taxon>
        <taxon>Bacilli</taxon>
        <taxon>Bacillales</taxon>
        <taxon>Paenibacillaceae</taxon>
        <taxon>Paenibacillus</taxon>
    </lineage>
</organism>
<keyword evidence="1" id="KW-0223">Dioxygenase</keyword>
<dbReference type="RefSeq" id="WP_157333380.1">
    <property type="nucleotide sequence ID" value="NZ_RHLK01000002.1"/>
</dbReference>
<dbReference type="SUPFAM" id="SSF51197">
    <property type="entry name" value="Clavaminate synthase-like"/>
    <property type="match status" value="1"/>
</dbReference>
<dbReference type="Gene3D" id="2.60.120.620">
    <property type="entry name" value="q2cbj1_9rhob like domain"/>
    <property type="match status" value="1"/>
</dbReference>
<evidence type="ECO:0000313" key="2">
    <source>
        <dbReference type="Proteomes" id="UP000490800"/>
    </source>
</evidence>
<keyword evidence="2" id="KW-1185">Reference proteome</keyword>
<dbReference type="InterPro" id="IPR008775">
    <property type="entry name" value="Phytyl_CoA_dOase-like"/>
</dbReference>
<evidence type="ECO:0000313" key="1">
    <source>
        <dbReference type="EMBL" id="MVO98856.1"/>
    </source>
</evidence>
<reference evidence="1 2" key="1">
    <citation type="journal article" date="2019" name="Microorganisms">
        <title>Paenibacillus lutrae sp. nov., A Chitinolytic Species Isolated from A River Otter in Castril Natural Park, Granada, Spain.</title>
        <authorList>
            <person name="Rodriguez M."/>
            <person name="Reina J.C."/>
            <person name="Bejar V."/>
            <person name="Llamas I."/>
        </authorList>
    </citation>
    <scope>NUCLEOTIDE SEQUENCE [LARGE SCALE GENOMIC DNA]</scope>
    <source>
        <strain evidence="1 2">N10</strain>
    </source>
</reference>
<dbReference type="GO" id="GO:0016706">
    <property type="term" value="F:2-oxoglutarate-dependent dioxygenase activity"/>
    <property type="evidence" value="ECO:0007669"/>
    <property type="project" value="UniProtKB-ARBA"/>
</dbReference>
<sequence length="278" mass="31600">MTEQVLPASDLEHFNELGYLVVKDLYNSQEVEELIRQFDLHWVKLTSGGEIIQNGERPLESLYPRLRDYHRKNEIIKGLSLKPALFAYLEQLIGEEVLIISTSYYFKSPTTRGLPLHQDNYAFGVSPGTTYAAWISLDPSDEENGGMQFVPGTHSLDLQVPEGDKSNVQSYFSDEGQWLKEYESGEIREVATEPGDVIFFNGNIVHGSSDNGSRHRFRRSLLIHFTGVSVEKLALNFNQLMDKTGTRVRRRLNTDTKIAEGQASVFSIQEADYFAGWR</sequence>
<accession>A0A7X3FFR1</accession>
<dbReference type="PANTHER" id="PTHR20883:SF51">
    <property type="entry name" value="PHYTANOYL-COA HYDROXYLASE"/>
    <property type="match status" value="1"/>
</dbReference>
<gene>
    <name evidence="1" type="ORF">EDM21_04875</name>
</gene>
<keyword evidence="1" id="KW-0560">Oxidoreductase</keyword>
<dbReference type="EMBL" id="RHLK01000002">
    <property type="protein sequence ID" value="MVO98856.1"/>
    <property type="molecule type" value="Genomic_DNA"/>
</dbReference>
<dbReference type="PANTHER" id="PTHR20883">
    <property type="entry name" value="PHYTANOYL-COA DIOXYGENASE DOMAIN CONTAINING 1"/>
    <property type="match status" value="1"/>
</dbReference>
<name>A0A7X3FFR1_9BACL</name>
<dbReference type="AlphaFoldDB" id="A0A7X3FFR1"/>
<dbReference type="OrthoDB" id="9814777at2"/>
<protein>
    <submittedName>
        <fullName evidence="1">Phytanoyl-CoA dioxygenase</fullName>
    </submittedName>
</protein>
<dbReference type="Proteomes" id="UP000490800">
    <property type="component" value="Unassembled WGS sequence"/>
</dbReference>
<comment type="caution">
    <text evidence="1">The sequence shown here is derived from an EMBL/GenBank/DDBJ whole genome shotgun (WGS) entry which is preliminary data.</text>
</comment>